<dbReference type="Pfam" id="PF18895">
    <property type="entry name" value="T4SS_pilin"/>
    <property type="match status" value="1"/>
</dbReference>
<gene>
    <name evidence="2" type="ORF">A2999_01330</name>
</gene>
<sequence length="128" mass="13556">MKFNLLIIIGLSLMIIMSGLITNTAFAITKGEIPGSGDLGINQILPSENIGGVVGLIIYAFQWIYTIFFIIAGIMILFAAFTYLTSGGDPEKVGSAKNQIIYAVVAIVVALLAVSINLIVKSFVSTGQ</sequence>
<evidence type="ECO:0000313" key="2">
    <source>
        <dbReference type="EMBL" id="OGM91796.1"/>
    </source>
</evidence>
<feature type="transmembrane region" description="Helical" evidence="1">
    <location>
        <begin position="6"/>
        <end position="29"/>
    </location>
</feature>
<keyword evidence="1" id="KW-0812">Transmembrane</keyword>
<proteinExistence type="predicted"/>
<keyword evidence="1" id="KW-0472">Membrane</keyword>
<organism evidence="2 3">
    <name type="scientific">Candidatus Wolfebacteria bacterium RIFCSPLOWO2_01_FULL_38_11</name>
    <dbReference type="NCBI Taxonomy" id="1802556"/>
    <lineage>
        <taxon>Bacteria</taxon>
        <taxon>Candidatus Wolfeibacteriota</taxon>
    </lineage>
</organism>
<reference evidence="2 3" key="1">
    <citation type="journal article" date="2016" name="Nat. Commun.">
        <title>Thousands of microbial genomes shed light on interconnected biogeochemical processes in an aquifer system.</title>
        <authorList>
            <person name="Anantharaman K."/>
            <person name="Brown C.T."/>
            <person name="Hug L.A."/>
            <person name="Sharon I."/>
            <person name="Castelle C.J."/>
            <person name="Probst A.J."/>
            <person name="Thomas B.C."/>
            <person name="Singh A."/>
            <person name="Wilkins M.J."/>
            <person name="Karaoz U."/>
            <person name="Brodie E.L."/>
            <person name="Williams K.H."/>
            <person name="Hubbard S.S."/>
            <person name="Banfield J.F."/>
        </authorList>
    </citation>
    <scope>NUCLEOTIDE SEQUENCE [LARGE SCALE GENOMIC DNA]</scope>
</reference>
<keyword evidence="1" id="KW-1133">Transmembrane helix</keyword>
<dbReference type="STRING" id="1802556.A2999_01330"/>
<dbReference type="InterPro" id="IPR043993">
    <property type="entry name" value="T4SS_pilin"/>
</dbReference>
<evidence type="ECO:0000313" key="3">
    <source>
        <dbReference type="Proteomes" id="UP000178798"/>
    </source>
</evidence>
<dbReference type="AlphaFoldDB" id="A0A1F8DTQ5"/>
<feature type="transmembrane region" description="Helical" evidence="1">
    <location>
        <begin position="50"/>
        <end position="80"/>
    </location>
</feature>
<protein>
    <submittedName>
        <fullName evidence="2">Uncharacterized protein</fullName>
    </submittedName>
</protein>
<dbReference type="Proteomes" id="UP000178798">
    <property type="component" value="Unassembled WGS sequence"/>
</dbReference>
<evidence type="ECO:0000256" key="1">
    <source>
        <dbReference type="SAM" id="Phobius"/>
    </source>
</evidence>
<comment type="caution">
    <text evidence="2">The sequence shown here is derived from an EMBL/GenBank/DDBJ whole genome shotgun (WGS) entry which is preliminary data.</text>
</comment>
<accession>A0A1F8DTQ5</accession>
<dbReference type="EMBL" id="MGIQ01000004">
    <property type="protein sequence ID" value="OGM91796.1"/>
    <property type="molecule type" value="Genomic_DNA"/>
</dbReference>
<name>A0A1F8DTQ5_9BACT</name>
<feature type="transmembrane region" description="Helical" evidence="1">
    <location>
        <begin position="100"/>
        <end position="120"/>
    </location>
</feature>